<dbReference type="RefSeq" id="WP_163744535.1">
    <property type="nucleotide sequence ID" value="NZ_JAAGOA010000030.1"/>
</dbReference>
<reference evidence="1 2" key="1">
    <citation type="submission" date="2020-02" db="EMBL/GenBank/DDBJ databases">
        <authorList>
            <person name="Li X.-J."/>
            <person name="Han X.-M."/>
        </authorList>
    </citation>
    <scope>NUCLEOTIDE SEQUENCE [LARGE SCALE GENOMIC DNA]</scope>
    <source>
        <strain evidence="1 2">CCTCC AB 2017055</strain>
    </source>
</reference>
<accession>A0A6L9SGH1</accession>
<dbReference type="EMBL" id="JAAGOA010000030">
    <property type="protein sequence ID" value="NEE04207.1"/>
    <property type="molecule type" value="Genomic_DNA"/>
</dbReference>
<dbReference type="PIRSF" id="PIRSF021505">
    <property type="entry name" value="O_gly_hdrol"/>
    <property type="match status" value="1"/>
</dbReference>
<evidence type="ECO:0000313" key="1">
    <source>
        <dbReference type="EMBL" id="NEE04207.1"/>
    </source>
</evidence>
<organism evidence="1 2">
    <name type="scientific">Phytoactinopolyspora halotolerans</name>
    <dbReference type="NCBI Taxonomy" id="1981512"/>
    <lineage>
        <taxon>Bacteria</taxon>
        <taxon>Bacillati</taxon>
        <taxon>Actinomycetota</taxon>
        <taxon>Actinomycetes</taxon>
        <taxon>Jiangellales</taxon>
        <taxon>Jiangellaceae</taxon>
        <taxon>Phytoactinopolyspora</taxon>
    </lineage>
</organism>
<dbReference type="InterPro" id="IPR006311">
    <property type="entry name" value="TAT_signal"/>
</dbReference>
<gene>
    <name evidence="1" type="ORF">G1H10_28955</name>
</gene>
<evidence type="ECO:0000313" key="2">
    <source>
        <dbReference type="Proteomes" id="UP000475214"/>
    </source>
</evidence>
<dbReference type="InterPro" id="IPR053169">
    <property type="entry name" value="MUG_Protein"/>
</dbReference>
<keyword evidence="2" id="KW-1185">Reference proteome</keyword>
<dbReference type="InterPro" id="IPR008928">
    <property type="entry name" value="6-hairpin_glycosidase_sf"/>
</dbReference>
<sequence length="400" mass="45174">MNHSRLSRRTFGTALGGIGIAALVPFTNQRAGAATGNGLWRRRALASYDALQRYLYLPDSGLYRENYPVHSEENPYSYVWPLREATAATLDVDRLPATGTRFAEDVVRRFQALEHYWDAQKGAYDSYLPPPLGTGGDAFYDDNAVIGLEFIRRYRMSGQQDMLSLAARVFDFLPQAWDTDPTRECPGGMHWVHADWNPYQGGTNVTSLASELAAHLYEETGESRYLDWARRTYTWVRDCMRRGDGLYANGIRLDGTIEETLWTYNSGSMVGAATLLYRATGDESYLRMAVQDADGAIEYWAESDRLYSQPAIFNAILFANLLLLESVLADRARGIRDIMTRYAEQIWKLNRDDETGLFHFQASGGGPPDPDLRPHTLHQSGAIQTFALLAWRRDDYDDAA</sequence>
<dbReference type="AlphaFoldDB" id="A0A6L9SGH1"/>
<dbReference type="SUPFAM" id="SSF48208">
    <property type="entry name" value="Six-hairpin glycosidases"/>
    <property type="match status" value="1"/>
</dbReference>
<dbReference type="PANTHER" id="PTHR47791">
    <property type="entry name" value="MEIOTICALLY UP-REGULATED GENE 191 PROTEIN"/>
    <property type="match status" value="1"/>
</dbReference>
<comment type="caution">
    <text evidence="1">The sequence shown here is derived from an EMBL/GenBank/DDBJ whole genome shotgun (WGS) entry which is preliminary data.</text>
</comment>
<dbReference type="PANTHER" id="PTHR47791:SF4">
    <property type="entry name" value="(PUTATIVE SECRETED PROTEIN)-RELATED"/>
    <property type="match status" value="1"/>
</dbReference>
<dbReference type="Proteomes" id="UP000475214">
    <property type="component" value="Unassembled WGS sequence"/>
</dbReference>
<name>A0A6L9SGH1_9ACTN</name>
<keyword evidence="1" id="KW-0378">Hydrolase</keyword>
<dbReference type="InterPro" id="IPR005198">
    <property type="entry name" value="Glyco_hydro_76"/>
</dbReference>
<proteinExistence type="predicted"/>
<dbReference type="GO" id="GO:0016787">
    <property type="term" value="F:hydrolase activity"/>
    <property type="evidence" value="ECO:0007669"/>
    <property type="project" value="UniProtKB-KW"/>
</dbReference>
<dbReference type="GO" id="GO:0005975">
    <property type="term" value="P:carbohydrate metabolic process"/>
    <property type="evidence" value="ECO:0007669"/>
    <property type="project" value="InterPro"/>
</dbReference>
<dbReference type="PROSITE" id="PS51318">
    <property type="entry name" value="TAT"/>
    <property type="match status" value="1"/>
</dbReference>
<dbReference type="Gene3D" id="1.50.10.20">
    <property type="match status" value="1"/>
</dbReference>
<dbReference type="Pfam" id="PF03663">
    <property type="entry name" value="Glyco_hydro_76"/>
    <property type="match status" value="1"/>
</dbReference>
<dbReference type="InterPro" id="IPR014512">
    <property type="entry name" value="O_gly_hydro"/>
</dbReference>
<protein>
    <submittedName>
        <fullName evidence="1">Glycosyl hydrolase</fullName>
    </submittedName>
</protein>